<organism evidence="8 9">
    <name type="scientific">Candidatus Cellulosilyticum pullistercoris</name>
    <dbReference type="NCBI Taxonomy" id="2838521"/>
    <lineage>
        <taxon>Bacteria</taxon>
        <taxon>Bacillati</taxon>
        <taxon>Bacillota</taxon>
        <taxon>Clostridia</taxon>
        <taxon>Lachnospirales</taxon>
        <taxon>Cellulosilyticaceae</taxon>
        <taxon>Cellulosilyticum</taxon>
    </lineage>
</organism>
<evidence type="ECO:0000256" key="2">
    <source>
        <dbReference type="ARBA" id="ARBA00022448"/>
    </source>
</evidence>
<keyword evidence="4 7" id="KW-0406">Ion transport</keyword>
<evidence type="ECO:0000313" key="8">
    <source>
        <dbReference type="EMBL" id="MBU3804833.1"/>
    </source>
</evidence>
<evidence type="ECO:0000256" key="6">
    <source>
        <dbReference type="ARBA" id="ARBA00023310"/>
    </source>
</evidence>
<evidence type="ECO:0000256" key="7">
    <source>
        <dbReference type="HAMAP-Rule" id="MF_01416"/>
    </source>
</evidence>
<keyword evidence="2 7" id="KW-0813">Transport</keyword>
<dbReference type="Proteomes" id="UP000824229">
    <property type="component" value="Unassembled WGS sequence"/>
</dbReference>
<comment type="subcellular location">
    <subcellularLocation>
        <location evidence="7">Cell membrane</location>
        <topology evidence="7">Peripheral membrane protein</topology>
    </subcellularLocation>
    <subcellularLocation>
        <location evidence="1">Membrane</location>
    </subcellularLocation>
</comment>
<dbReference type="Gene3D" id="1.10.520.20">
    <property type="entry name" value="N-terminal domain of the delta subunit of the F1F0-ATP synthase"/>
    <property type="match status" value="1"/>
</dbReference>
<comment type="function">
    <text evidence="7">This protein is part of the stalk that links CF(0) to CF(1). It either transmits conformational changes from CF(0) to CF(1) or is implicated in proton conduction.</text>
</comment>
<dbReference type="NCBIfam" id="TIGR01145">
    <property type="entry name" value="ATP_synt_delta"/>
    <property type="match status" value="1"/>
</dbReference>
<dbReference type="GO" id="GO:0005886">
    <property type="term" value="C:plasma membrane"/>
    <property type="evidence" value="ECO:0007669"/>
    <property type="project" value="UniProtKB-SubCell"/>
</dbReference>
<evidence type="ECO:0000256" key="3">
    <source>
        <dbReference type="ARBA" id="ARBA00022781"/>
    </source>
</evidence>
<gene>
    <name evidence="7 8" type="primary">atpH</name>
    <name evidence="8" type="ORF">H9872_08770</name>
</gene>
<proteinExistence type="inferred from homology"/>
<comment type="caution">
    <text evidence="8">The sequence shown here is derived from an EMBL/GenBank/DDBJ whole genome shotgun (WGS) entry which is preliminary data.</text>
</comment>
<protein>
    <recommendedName>
        <fullName evidence="7">ATP synthase subunit delta</fullName>
    </recommendedName>
    <alternativeName>
        <fullName evidence="7">ATP synthase F(1) sector subunit delta</fullName>
    </alternativeName>
    <alternativeName>
        <fullName evidence="7">F-type ATPase subunit delta</fullName>
        <shortName evidence="7">F-ATPase subunit delta</shortName>
    </alternativeName>
</protein>
<keyword evidence="7" id="KW-1003">Cell membrane</keyword>
<dbReference type="GO" id="GO:0045259">
    <property type="term" value="C:proton-transporting ATP synthase complex"/>
    <property type="evidence" value="ECO:0007669"/>
    <property type="project" value="UniProtKB-KW"/>
</dbReference>
<dbReference type="GO" id="GO:0046933">
    <property type="term" value="F:proton-transporting ATP synthase activity, rotational mechanism"/>
    <property type="evidence" value="ECO:0007669"/>
    <property type="project" value="UniProtKB-UniRule"/>
</dbReference>
<keyword evidence="6 7" id="KW-0066">ATP synthesis</keyword>
<dbReference type="PRINTS" id="PR00125">
    <property type="entry name" value="ATPASEDELTA"/>
</dbReference>
<dbReference type="InterPro" id="IPR000711">
    <property type="entry name" value="ATPase_OSCP/dsu"/>
</dbReference>
<keyword evidence="5 7" id="KW-0472">Membrane</keyword>
<keyword evidence="3 7" id="KW-0375">Hydrogen ion transport</keyword>
<keyword evidence="7" id="KW-0139">CF(1)</keyword>
<evidence type="ECO:0000256" key="4">
    <source>
        <dbReference type="ARBA" id="ARBA00023065"/>
    </source>
</evidence>
<dbReference type="PANTHER" id="PTHR11910">
    <property type="entry name" value="ATP SYNTHASE DELTA CHAIN"/>
    <property type="match status" value="1"/>
</dbReference>
<comment type="similarity">
    <text evidence="7">Belongs to the ATPase delta chain family.</text>
</comment>
<evidence type="ECO:0000313" key="9">
    <source>
        <dbReference type="Proteomes" id="UP000824229"/>
    </source>
</evidence>
<reference evidence="8" key="2">
    <citation type="submission" date="2021-04" db="EMBL/GenBank/DDBJ databases">
        <authorList>
            <person name="Gilroy R."/>
        </authorList>
    </citation>
    <scope>NUCLEOTIDE SEQUENCE</scope>
    <source>
        <strain evidence="8">B5-657</strain>
    </source>
</reference>
<dbReference type="InterPro" id="IPR026015">
    <property type="entry name" value="ATP_synth_OSCP/delta_N_sf"/>
</dbReference>
<dbReference type="SUPFAM" id="SSF47928">
    <property type="entry name" value="N-terminal domain of the delta subunit of the F1F0-ATP synthase"/>
    <property type="match status" value="1"/>
</dbReference>
<sequence>MTQLDANYGKVLFQLRPSTEVIGRMKELLLNHKELLAALDNPSIKAKEKHAVIDKLFDPEVKNFLKVLCDNNYVSHIGEILIAYDDLVLESKNMIRATLSFVTKPSDAQLTGIKDMICKKYNKEGVLLDLKEDPSLVGGFILNVGDVEYDRSVKGKLLDMQKRLLWR</sequence>
<reference evidence="8" key="1">
    <citation type="journal article" date="2021" name="PeerJ">
        <title>Extensive microbial diversity within the chicken gut microbiome revealed by metagenomics and culture.</title>
        <authorList>
            <person name="Gilroy R."/>
            <person name="Ravi A."/>
            <person name="Getino M."/>
            <person name="Pursley I."/>
            <person name="Horton D.L."/>
            <person name="Alikhan N.F."/>
            <person name="Baker D."/>
            <person name="Gharbi K."/>
            <person name="Hall N."/>
            <person name="Watson M."/>
            <person name="Adriaenssens E.M."/>
            <person name="Foster-Nyarko E."/>
            <person name="Jarju S."/>
            <person name="Secka A."/>
            <person name="Antonio M."/>
            <person name="Oren A."/>
            <person name="Chaudhuri R.R."/>
            <person name="La Ragione R."/>
            <person name="Hildebrand F."/>
            <person name="Pallen M.J."/>
        </authorList>
    </citation>
    <scope>NUCLEOTIDE SEQUENCE</scope>
    <source>
        <strain evidence="8">B5-657</strain>
    </source>
</reference>
<dbReference type="Pfam" id="PF00213">
    <property type="entry name" value="OSCP"/>
    <property type="match status" value="1"/>
</dbReference>
<name>A0A9E2KCZ8_9FIRM</name>
<comment type="function">
    <text evidence="7">F(1)F(0) ATP synthase produces ATP from ADP in the presence of a proton or sodium gradient. F-type ATPases consist of two structural domains, F(1) containing the extramembraneous catalytic core and F(0) containing the membrane proton channel, linked together by a central stalk and a peripheral stalk. During catalysis, ATP synthesis in the catalytic domain of F(1) is coupled via a rotary mechanism of the central stalk subunits to proton translocation.</text>
</comment>
<evidence type="ECO:0000256" key="1">
    <source>
        <dbReference type="ARBA" id="ARBA00004370"/>
    </source>
</evidence>
<dbReference type="EMBL" id="JAHLFQ010000205">
    <property type="protein sequence ID" value="MBU3804833.1"/>
    <property type="molecule type" value="Genomic_DNA"/>
</dbReference>
<accession>A0A9E2KCZ8</accession>
<evidence type="ECO:0000256" key="5">
    <source>
        <dbReference type="ARBA" id="ARBA00023136"/>
    </source>
</evidence>
<dbReference type="HAMAP" id="MF_01416">
    <property type="entry name" value="ATP_synth_delta_bact"/>
    <property type="match status" value="1"/>
</dbReference>
<dbReference type="AlphaFoldDB" id="A0A9E2KCZ8"/>